<proteinExistence type="predicted"/>
<organism evidence="1">
    <name type="scientific">Rhizophora mucronata</name>
    <name type="common">Asiatic mangrove</name>
    <dbReference type="NCBI Taxonomy" id="61149"/>
    <lineage>
        <taxon>Eukaryota</taxon>
        <taxon>Viridiplantae</taxon>
        <taxon>Streptophyta</taxon>
        <taxon>Embryophyta</taxon>
        <taxon>Tracheophyta</taxon>
        <taxon>Spermatophyta</taxon>
        <taxon>Magnoliopsida</taxon>
        <taxon>eudicotyledons</taxon>
        <taxon>Gunneridae</taxon>
        <taxon>Pentapetalae</taxon>
        <taxon>rosids</taxon>
        <taxon>fabids</taxon>
        <taxon>Malpighiales</taxon>
        <taxon>Rhizophoraceae</taxon>
        <taxon>Rhizophora</taxon>
    </lineage>
</organism>
<name>A0A2P2R054_RHIMU</name>
<sequence length="32" mass="3744">MTLVNQTRQYMCIPWLTVFCSLPSFQTPLDPL</sequence>
<evidence type="ECO:0000313" key="1">
    <source>
        <dbReference type="EMBL" id="MBX72600.1"/>
    </source>
</evidence>
<reference evidence="1" key="1">
    <citation type="submission" date="2018-02" db="EMBL/GenBank/DDBJ databases">
        <title>Rhizophora mucronata_Transcriptome.</title>
        <authorList>
            <person name="Meera S.P."/>
            <person name="Sreeshan A."/>
            <person name="Augustine A."/>
        </authorList>
    </citation>
    <scope>NUCLEOTIDE SEQUENCE</scope>
    <source>
        <tissue evidence="1">Leaf</tissue>
    </source>
</reference>
<accession>A0A2P2R054</accession>
<dbReference type="AlphaFoldDB" id="A0A2P2R054"/>
<dbReference type="EMBL" id="GGEC01092116">
    <property type="protein sequence ID" value="MBX72600.1"/>
    <property type="molecule type" value="Transcribed_RNA"/>
</dbReference>
<protein>
    <submittedName>
        <fullName evidence="1">Uncharacterized protein</fullName>
    </submittedName>
</protein>